<dbReference type="VEuPathDB" id="FungiDB:MELLADRAFT_92971"/>
<sequence length="227" mass="25327">MFQSFFSIFALQVACNSFSGVDGRQQARLVRRTPDPPLNINTLTDKYTFPKNIRWESGTINNATAPYLTTAPSQMPGEIDIRGADDDDDEILTTINTNAASCDPASYSGTDKMEFVFQKDHWNIINNGKGGPIHYGYKRTASAPKNSLVGEVRLTESPYSLVALVSGHTDTDLFHQFDTWYMFFLPNPMIDKNDGKYTIDAEPNLGLPSWDLISLMIVASKHNEKCS</sequence>
<evidence type="ECO:0000313" key="3">
    <source>
        <dbReference type="Proteomes" id="UP000001072"/>
    </source>
</evidence>
<keyword evidence="3" id="KW-1185">Reference proteome</keyword>
<dbReference type="KEGG" id="mlr:MELLADRAFT_92971"/>
<dbReference type="GeneID" id="18936426"/>
<dbReference type="RefSeq" id="XP_007415921.1">
    <property type="nucleotide sequence ID" value="XM_007415859.1"/>
</dbReference>
<dbReference type="AlphaFoldDB" id="F4S3F2"/>
<feature type="chain" id="PRO_5003321965" evidence="1">
    <location>
        <begin position="24"/>
        <end position="227"/>
    </location>
</feature>
<reference evidence="3" key="1">
    <citation type="journal article" date="2011" name="Proc. Natl. Acad. Sci. U.S.A.">
        <title>Obligate biotrophy features unraveled by the genomic analysis of rust fungi.</title>
        <authorList>
            <person name="Duplessis S."/>
            <person name="Cuomo C.A."/>
            <person name="Lin Y.-C."/>
            <person name="Aerts A."/>
            <person name="Tisserant E."/>
            <person name="Veneault-Fourrey C."/>
            <person name="Joly D.L."/>
            <person name="Hacquard S."/>
            <person name="Amselem J."/>
            <person name="Cantarel B.L."/>
            <person name="Chiu R."/>
            <person name="Coutinho P.M."/>
            <person name="Feau N."/>
            <person name="Field M."/>
            <person name="Frey P."/>
            <person name="Gelhaye E."/>
            <person name="Goldberg J."/>
            <person name="Grabherr M.G."/>
            <person name="Kodira C.D."/>
            <person name="Kohler A."/>
            <person name="Kuees U."/>
            <person name="Lindquist E.A."/>
            <person name="Lucas S.M."/>
            <person name="Mago R."/>
            <person name="Mauceli E."/>
            <person name="Morin E."/>
            <person name="Murat C."/>
            <person name="Pangilinan J.L."/>
            <person name="Park R."/>
            <person name="Pearson M."/>
            <person name="Quesneville H."/>
            <person name="Rouhier N."/>
            <person name="Sakthikumar S."/>
            <person name="Salamov A.A."/>
            <person name="Schmutz J."/>
            <person name="Selles B."/>
            <person name="Shapiro H."/>
            <person name="Tanguay P."/>
            <person name="Tuskan G.A."/>
            <person name="Henrissat B."/>
            <person name="Van de Peer Y."/>
            <person name="Rouze P."/>
            <person name="Ellis J.G."/>
            <person name="Dodds P.N."/>
            <person name="Schein J.E."/>
            <person name="Zhong S."/>
            <person name="Hamelin R.C."/>
            <person name="Grigoriev I.V."/>
            <person name="Szabo L.J."/>
            <person name="Martin F."/>
        </authorList>
    </citation>
    <scope>NUCLEOTIDE SEQUENCE [LARGE SCALE GENOMIC DNA]</scope>
    <source>
        <strain evidence="3">98AG31 / pathotype 3-4-7</strain>
    </source>
</reference>
<feature type="signal peptide" evidence="1">
    <location>
        <begin position="1"/>
        <end position="23"/>
    </location>
</feature>
<dbReference type="InParanoid" id="F4S3F2"/>
<protein>
    <submittedName>
        <fullName evidence="2">Secreted protein</fullName>
    </submittedName>
</protein>
<accession>F4S3F2</accession>
<gene>
    <name evidence="2" type="ORF">MELLADRAFT_92971</name>
</gene>
<evidence type="ECO:0000313" key="2">
    <source>
        <dbReference type="EMBL" id="EGG00847.1"/>
    </source>
</evidence>
<name>F4S3F2_MELLP</name>
<dbReference type="HOGENOM" id="CLU_107243_0_0_1"/>
<organism evidence="3">
    <name type="scientific">Melampsora larici-populina (strain 98AG31 / pathotype 3-4-7)</name>
    <name type="common">Poplar leaf rust fungus</name>
    <dbReference type="NCBI Taxonomy" id="747676"/>
    <lineage>
        <taxon>Eukaryota</taxon>
        <taxon>Fungi</taxon>
        <taxon>Dikarya</taxon>
        <taxon>Basidiomycota</taxon>
        <taxon>Pucciniomycotina</taxon>
        <taxon>Pucciniomycetes</taxon>
        <taxon>Pucciniales</taxon>
        <taxon>Melampsoraceae</taxon>
        <taxon>Melampsora</taxon>
    </lineage>
</organism>
<keyword evidence="1" id="KW-0732">Signal</keyword>
<dbReference type="Proteomes" id="UP000001072">
    <property type="component" value="Unassembled WGS sequence"/>
</dbReference>
<dbReference type="EMBL" id="GL883143">
    <property type="protein sequence ID" value="EGG00847.1"/>
    <property type="molecule type" value="Genomic_DNA"/>
</dbReference>
<evidence type="ECO:0000256" key="1">
    <source>
        <dbReference type="SAM" id="SignalP"/>
    </source>
</evidence>
<proteinExistence type="predicted"/>